<keyword evidence="6" id="KW-0479">Metal-binding</keyword>
<dbReference type="InterPro" id="IPR002933">
    <property type="entry name" value="Peptidase_M20"/>
</dbReference>
<dbReference type="PANTHER" id="PTHR11014">
    <property type="entry name" value="PEPTIDASE M20 FAMILY MEMBER"/>
    <property type="match status" value="1"/>
</dbReference>
<dbReference type="PANTHER" id="PTHR11014:SF98">
    <property type="entry name" value="N-ACETYLDIAMINOPIMELATE DEACETYLASE"/>
    <property type="match status" value="1"/>
</dbReference>
<dbReference type="KEGG" id="psua:FLK61_33395"/>
<dbReference type="EMBL" id="CP041372">
    <property type="protein sequence ID" value="QKS71586.1"/>
    <property type="molecule type" value="Genomic_DNA"/>
</dbReference>
<feature type="binding site" evidence="6">
    <location>
        <position position="100"/>
    </location>
    <ligand>
        <name>Mn(2+)</name>
        <dbReference type="ChEBI" id="CHEBI:29035"/>
        <label>2</label>
    </ligand>
</feature>
<keyword evidence="6" id="KW-0464">Manganese</keyword>
<dbReference type="Pfam" id="PF07687">
    <property type="entry name" value="M20_dimer"/>
    <property type="match status" value="1"/>
</dbReference>
<dbReference type="GO" id="GO:0046872">
    <property type="term" value="F:metal ion binding"/>
    <property type="evidence" value="ECO:0007669"/>
    <property type="project" value="UniProtKB-KW"/>
</dbReference>
<comment type="cofactor">
    <cofactor evidence="6">
        <name>Mn(2+)</name>
        <dbReference type="ChEBI" id="CHEBI:29035"/>
    </cofactor>
    <text evidence="6">The Mn(2+) ion enhances activity.</text>
</comment>
<comment type="similarity">
    <text evidence="5">Belongs to the peptidase M20A family. N-acetyldiaminopimelate deacetylase subfamily.</text>
</comment>
<keyword evidence="9" id="KW-1185">Reference proteome</keyword>
<feature type="domain" description="Peptidase M20 dimerisation" evidence="7">
    <location>
        <begin position="184"/>
        <end position="273"/>
    </location>
</feature>
<keyword evidence="1 5" id="KW-0028">Amino-acid biosynthesis</keyword>
<dbReference type="SUPFAM" id="SSF55031">
    <property type="entry name" value="Bacterial exopeptidase dimerisation domain"/>
    <property type="match status" value="1"/>
</dbReference>
<protein>
    <recommendedName>
        <fullName evidence="5">N-acetyldiaminopimelate deacetylase</fullName>
        <ecNumber evidence="5">3.5.1.47</ecNumber>
    </recommendedName>
</protein>
<keyword evidence="4 5" id="KW-0457">Lysine biosynthesis</keyword>
<dbReference type="CDD" id="cd05670">
    <property type="entry name" value="M20_Acy1_YkuR-like"/>
    <property type="match status" value="1"/>
</dbReference>
<accession>A0A859FHC4</accession>
<dbReference type="AlphaFoldDB" id="A0A859FHC4"/>
<feature type="binding site" evidence="6">
    <location>
        <position position="351"/>
    </location>
    <ligand>
        <name>Mn(2+)</name>
        <dbReference type="ChEBI" id="CHEBI:29035"/>
        <label>2</label>
    </ligand>
</feature>
<dbReference type="UniPathway" id="UPA00034">
    <property type="reaction ID" value="UER00024"/>
</dbReference>
<evidence type="ECO:0000259" key="7">
    <source>
        <dbReference type="Pfam" id="PF07687"/>
    </source>
</evidence>
<comment type="function">
    <text evidence="5">Catalyzes the conversion of N-acetyl-diaminopimelate to diaminopimelate and acetate.</text>
</comment>
<dbReference type="SUPFAM" id="SSF53187">
    <property type="entry name" value="Zn-dependent exopeptidases"/>
    <property type="match status" value="1"/>
</dbReference>
<sequence>MSKYISYERLTSYRQALHQIPELGFEEVKTQAYLLEVIKKQQSDFLTYTTWKTGILVRIEGYDPVKTVGYRADIDGLPMNEDTGLSFSSTHQGAMHACGHDLHMTIALGLIEHFSRNRPKDTLVFIFQPAEEGPGGAKPMLEAAEFKAVKPDEIYALHIAPELPVGTISTKPGILFANTSELFIDLHGKGGHAAFPHTAEDMVLAASHFVTQLQSIVARNVSPLDSGVVTIGKMEAGTKQNIIAEHARIEGTIRTLSLTSMQEIKGRIEGLLRGVEEGFRCQASIDYGSNYCQVYNDPVLTESFMEYARGSESVTFVEADKAMTGEDFGYFLEEIPGLMFWLGVDSEYGLHHNKLNPKEGALSTAVDFMIEYLSERVGS</sequence>
<evidence type="ECO:0000256" key="5">
    <source>
        <dbReference type="HAMAP-Rule" id="MF_01692"/>
    </source>
</evidence>
<feature type="binding site" evidence="6">
    <location>
        <position position="158"/>
    </location>
    <ligand>
        <name>Mn(2+)</name>
        <dbReference type="ChEBI" id="CHEBI:29035"/>
        <label>2</label>
    </ligand>
</feature>
<dbReference type="Pfam" id="PF01546">
    <property type="entry name" value="Peptidase_M20"/>
    <property type="match status" value="1"/>
</dbReference>
<evidence type="ECO:0000256" key="1">
    <source>
        <dbReference type="ARBA" id="ARBA00022605"/>
    </source>
</evidence>
<feature type="binding site" evidence="6">
    <location>
        <position position="98"/>
    </location>
    <ligand>
        <name>Mn(2+)</name>
        <dbReference type="ChEBI" id="CHEBI:29035"/>
        <label>2</label>
    </ligand>
</feature>
<evidence type="ECO:0000256" key="2">
    <source>
        <dbReference type="ARBA" id="ARBA00022801"/>
    </source>
</evidence>
<dbReference type="PIRSF" id="PIRSF005962">
    <property type="entry name" value="Pept_M20D_amidohydro"/>
    <property type="match status" value="1"/>
</dbReference>
<evidence type="ECO:0000256" key="6">
    <source>
        <dbReference type="PIRSR" id="PIRSR005962-1"/>
    </source>
</evidence>
<organism evidence="8 9">
    <name type="scientific">Paenalkalicoccus suaedae</name>
    <dbReference type="NCBI Taxonomy" id="2592382"/>
    <lineage>
        <taxon>Bacteria</taxon>
        <taxon>Bacillati</taxon>
        <taxon>Bacillota</taxon>
        <taxon>Bacilli</taxon>
        <taxon>Bacillales</taxon>
        <taxon>Bacillaceae</taxon>
        <taxon>Paenalkalicoccus</taxon>
    </lineage>
</organism>
<dbReference type="GO" id="GO:0050118">
    <property type="term" value="F:N-acetyldiaminopimelate deacetylase activity"/>
    <property type="evidence" value="ECO:0007669"/>
    <property type="project" value="UniProtKB-UniRule"/>
</dbReference>
<gene>
    <name evidence="8" type="ORF">FLK61_33395</name>
</gene>
<dbReference type="InterPro" id="IPR023905">
    <property type="entry name" value="AcetylDAP_deacetylase"/>
</dbReference>
<dbReference type="NCBIfam" id="TIGR01891">
    <property type="entry name" value="amidohydrolases"/>
    <property type="match status" value="1"/>
</dbReference>
<comment type="catalytic activity">
    <reaction evidence="5">
        <text>N-acetyl-(2S,6S)-2,6-diaminopimelate + H2O = (2S,6S)-2,6-diaminopimelate + acetate</text>
        <dbReference type="Rhea" id="RHEA:20405"/>
        <dbReference type="ChEBI" id="CHEBI:15377"/>
        <dbReference type="ChEBI" id="CHEBI:30089"/>
        <dbReference type="ChEBI" id="CHEBI:57609"/>
        <dbReference type="ChEBI" id="CHEBI:58767"/>
        <dbReference type="EC" id="3.5.1.47"/>
    </reaction>
</comment>
<dbReference type="Gene3D" id="3.40.630.10">
    <property type="entry name" value="Zn peptidases"/>
    <property type="match status" value="1"/>
</dbReference>
<name>A0A859FHC4_9BACI</name>
<dbReference type="EC" id="3.5.1.47" evidence="5"/>
<feature type="active site" description="Proton acceptor" evidence="5">
    <location>
        <position position="132"/>
    </location>
</feature>
<feature type="binding site" evidence="6">
    <location>
        <position position="132"/>
    </location>
    <ligand>
        <name>Mn(2+)</name>
        <dbReference type="ChEBI" id="CHEBI:29035"/>
        <label>2</label>
    </ligand>
</feature>
<dbReference type="Gene3D" id="3.30.70.360">
    <property type="match status" value="1"/>
</dbReference>
<dbReference type="GO" id="GO:0019877">
    <property type="term" value="P:diaminopimelate biosynthetic process"/>
    <property type="evidence" value="ECO:0007669"/>
    <property type="project" value="UniProtKB-UniRule"/>
</dbReference>
<feature type="active site" evidence="5">
    <location>
        <position position="73"/>
    </location>
</feature>
<dbReference type="InterPro" id="IPR036264">
    <property type="entry name" value="Bact_exopeptidase_dim_dom"/>
</dbReference>
<dbReference type="RefSeq" id="WP_176009621.1">
    <property type="nucleotide sequence ID" value="NZ_CP041372.2"/>
</dbReference>
<keyword evidence="2 5" id="KW-0378">Hydrolase</keyword>
<reference evidence="9" key="1">
    <citation type="submission" date="2019-07" db="EMBL/GenBank/DDBJ databases">
        <title>Bacillus alkalisoli sp. nov. isolated from saline soil.</title>
        <authorList>
            <person name="Sun J.-Q."/>
            <person name="Xu L."/>
        </authorList>
    </citation>
    <scope>NUCLEOTIDE SEQUENCE [LARGE SCALE GENOMIC DNA]</scope>
    <source>
        <strain evidence="9">M4U3P1</strain>
    </source>
</reference>
<dbReference type="HAMAP" id="MF_01692">
    <property type="entry name" value="DapEL"/>
    <property type="match status" value="1"/>
</dbReference>
<comment type="pathway">
    <text evidence="5">Amino-acid biosynthesis; L-lysine biosynthesis via DAP pathway; LL-2,6-diaminopimelate from (S)-tetrahydrodipicolinate (acetylase route): step 3/3.</text>
</comment>
<proteinExistence type="inferred from homology"/>
<dbReference type="GO" id="GO:0009089">
    <property type="term" value="P:lysine biosynthetic process via diaminopimelate"/>
    <property type="evidence" value="ECO:0007669"/>
    <property type="project" value="UniProtKB-UniRule"/>
</dbReference>
<dbReference type="InterPro" id="IPR017439">
    <property type="entry name" value="Amidohydrolase"/>
</dbReference>
<keyword evidence="3 5" id="KW-0220">Diaminopimelate biosynthesis</keyword>
<evidence type="ECO:0000256" key="3">
    <source>
        <dbReference type="ARBA" id="ARBA00022915"/>
    </source>
</evidence>
<evidence type="ECO:0000313" key="8">
    <source>
        <dbReference type="EMBL" id="QKS71586.1"/>
    </source>
</evidence>
<dbReference type="InterPro" id="IPR011650">
    <property type="entry name" value="Peptidase_M20_dimer"/>
</dbReference>
<evidence type="ECO:0000256" key="4">
    <source>
        <dbReference type="ARBA" id="ARBA00023154"/>
    </source>
</evidence>
<dbReference type="Proteomes" id="UP000318138">
    <property type="component" value="Chromosome"/>
</dbReference>
<evidence type="ECO:0000313" key="9">
    <source>
        <dbReference type="Proteomes" id="UP000318138"/>
    </source>
</evidence>
<dbReference type="FunFam" id="3.30.70.360:FF:000001">
    <property type="entry name" value="N-acetyldiaminopimelate deacetylase"/>
    <property type="match status" value="1"/>
</dbReference>